<protein>
    <submittedName>
        <fullName evidence="2">AbrB family transcriptional regulator</fullName>
    </submittedName>
</protein>
<dbReference type="Pfam" id="PF05145">
    <property type="entry name" value="AbrB"/>
    <property type="match status" value="1"/>
</dbReference>
<evidence type="ECO:0000313" key="3">
    <source>
        <dbReference type="Proteomes" id="UP001580430"/>
    </source>
</evidence>
<keyword evidence="1" id="KW-1133">Transmembrane helix</keyword>
<dbReference type="EMBL" id="JBHIRY010000022">
    <property type="protein sequence ID" value="MFB5762631.1"/>
    <property type="molecule type" value="Genomic_DNA"/>
</dbReference>
<keyword evidence="3" id="KW-1185">Reference proteome</keyword>
<keyword evidence="1" id="KW-0472">Membrane</keyword>
<reference evidence="2 3" key="1">
    <citation type="submission" date="2024-09" db="EMBL/GenBank/DDBJ databases">
        <title>Paenibacillus zeirhizospherea sp. nov., isolated from surface of the maize (Zea mays) roots in a horticulture field, Hungary.</title>
        <authorList>
            <person name="Marton D."/>
            <person name="Farkas M."/>
            <person name="Bedics A."/>
            <person name="Toth E."/>
            <person name="Tancsics A."/>
            <person name="Boka K."/>
            <person name="Marati G."/>
            <person name="Kriszt B."/>
            <person name="Cserhati M."/>
        </authorList>
    </citation>
    <scope>NUCLEOTIDE SEQUENCE [LARGE SCALE GENOMIC DNA]</scope>
    <source>
        <strain evidence="2 3">JCM 18446</strain>
    </source>
</reference>
<evidence type="ECO:0000313" key="2">
    <source>
        <dbReference type="EMBL" id="MFB5762631.1"/>
    </source>
</evidence>
<dbReference type="InterPro" id="IPR007820">
    <property type="entry name" value="AbrB_fam"/>
</dbReference>
<sequence length="88" mass="9826">MAPGGMDQMGIMAHEVGADLLFVSGYQLFRVLFIYFVVAGALKFGFNGTLAVRREKRRLKPNEASFIKYTVLIIGVSRGALFLLNQRK</sequence>
<feature type="transmembrane region" description="Helical" evidence="1">
    <location>
        <begin position="28"/>
        <end position="46"/>
    </location>
</feature>
<proteinExistence type="predicted"/>
<dbReference type="Proteomes" id="UP001580430">
    <property type="component" value="Unassembled WGS sequence"/>
</dbReference>
<keyword evidence="1" id="KW-0812">Transmembrane</keyword>
<gene>
    <name evidence="2" type="ORF">ACE5LO_19805</name>
</gene>
<organism evidence="2 3">
    <name type="scientific">Paenibacillus medicaginis</name>
    <dbReference type="NCBI Taxonomy" id="1470560"/>
    <lineage>
        <taxon>Bacteria</taxon>
        <taxon>Bacillati</taxon>
        <taxon>Bacillota</taxon>
        <taxon>Bacilli</taxon>
        <taxon>Bacillales</taxon>
        <taxon>Paenibacillaceae</taxon>
        <taxon>Paenibacillus</taxon>
    </lineage>
</organism>
<accession>A0ABV5C5A4</accession>
<evidence type="ECO:0000256" key="1">
    <source>
        <dbReference type="SAM" id="Phobius"/>
    </source>
</evidence>
<dbReference type="RefSeq" id="WP_375521729.1">
    <property type="nucleotide sequence ID" value="NZ_JBHIRY010000022.1"/>
</dbReference>
<name>A0ABV5C5A4_9BACL</name>
<comment type="caution">
    <text evidence="2">The sequence shown here is derived from an EMBL/GenBank/DDBJ whole genome shotgun (WGS) entry which is preliminary data.</text>
</comment>